<comment type="caution">
    <text evidence="1">The sequence shown here is derived from an EMBL/GenBank/DDBJ whole genome shotgun (WGS) entry which is preliminary data.</text>
</comment>
<organism evidence="1 2">
    <name type="scientific">Helianthus annuus</name>
    <name type="common">Common sunflower</name>
    <dbReference type="NCBI Taxonomy" id="4232"/>
    <lineage>
        <taxon>Eukaryota</taxon>
        <taxon>Viridiplantae</taxon>
        <taxon>Streptophyta</taxon>
        <taxon>Embryophyta</taxon>
        <taxon>Tracheophyta</taxon>
        <taxon>Spermatophyta</taxon>
        <taxon>Magnoliopsida</taxon>
        <taxon>eudicotyledons</taxon>
        <taxon>Gunneridae</taxon>
        <taxon>Pentapetalae</taxon>
        <taxon>asterids</taxon>
        <taxon>campanulids</taxon>
        <taxon>Asterales</taxon>
        <taxon>Asteraceae</taxon>
        <taxon>Asteroideae</taxon>
        <taxon>Heliantheae alliance</taxon>
        <taxon>Heliantheae</taxon>
        <taxon>Helianthus</taxon>
    </lineage>
</organism>
<reference evidence="1" key="1">
    <citation type="journal article" date="2017" name="Nature">
        <title>The sunflower genome provides insights into oil metabolism, flowering and Asterid evolution.</title>
        <authorList>
            <person name="Badouin H."/>
            <person name="Gouzy J."/>
            <person name="Grassa C.J."/>
            <person name="Murat F."/>
            <person name="Staton S.E."/>
            <person name="Cottret L."/>
            <person name="Lelandais-Briere C."/>
            <person name="Owens G.L."/>
            <person name="Carrere S."/>
            <person name="Mayjonade B."/>
            <person name="Legrand L."/>
            <person name="Gill N."/>
            <person name="Kane N.C."/>
            <person name="Bowers J.E."/>
            <person name="Hubner S."/>
            <person name="Bellec A."/>
            <person name="Berard A."/>
            <person name="Berges H."/>
            <person name="Blanchet N."/>
            <person name="Boniface M.C."/>
            <person name="Brunel D."/>
            <person name="Catrice O."/>
            <person name="Chaidir N."/>
            <person name="Claudel C."/>
            <person name="Donnadieu C."/>
            <person name="Faraut T."/>
            <person name="Fievet G."/>
            <person name="Helmstetter N."/>
            <person name="King M."/>
            <person name="Knapp S.J."/>
            <person name="Lai Z."/>
            <person name="Le Paslier M.C."/>
            <person name="Lippi Y."/>
            <person name="Lorenzon L."/>
            <person name="Mandel J.R."/>
            <person name="Marage G."/>
            <person name="Marchand G."/>
            <person name="Marquand E."/>
            <person name="Bret-Mestries E."/>
            <person name="Morien E."/>
            <person name="Nambeesan S."/>
            <person name="Nguyen T."/>
            <person name="Pegot-Espagnet P."/>
            <person name="Pouilly N."/>
            <person name="Raftis F."/>
            <person name="Sallet E."/>
            <person name="Schiex T."/>
            <person name="Thomas J."/>
            <person name="Vandecasteele C."/>
            <person name="Vares D."/>
            <person name="Vear F."/>
            <person name="Vautrin S."/>
            <person name="Crespi M."/>
            <person name="Mangin B."/>
            <person name="Burke J.M."/>
            <person name="Salse J."/>
            <person name="Munos S."/>
            <person name="Vincourt P."/>
            <person name="Rieseberg L.H."/>
            <person name="Langlade N.B."/>
        </authorList>
    </citation>
    <scope>NUCLEOTIDE SEQUENCE</scope>
    <source>
        <tissue evidence="1">Leaves</tissue>
    </source>
</reference>
<dbReference type="AlphaFoldDB" id="A0A9K3IM66"/>
<evidence type="ECO:0000313" key="1">
    <source>
        <dbReference type="EMBL" id="KAF5799367.1"/>
    </source>
</evidence>
<dbReference type="Gramene" id="mRNA:HanXRQr2_Chr07g0303751">
    <property type="protein sequence ID" value="mRNA:HanXRQr2_Chr07g0303751"/>
    <property type="gene ID" value="HanXRQr2_Chr07g0303751"/>
</dbReference>
<name>A0A9K3IM66_HELAN</name>
<gene>
    <name evidence="1" type="ORF">HanXRQr2_Chr07g0303751</name>
</gene>
<dbReference type="Proteomes" id="UP000215914">
    <property type="component" value="Unassembled WGS sequence"/>
</dbReference>
<proteinExistence type="predicted"/>
<accession>A0A9K3IM66</accession>
<reference evidence="1" key="2">
    <citation type="submission" date="2020-06" db="EMBL/GenBank/DDBJ databases">
        <title>Helianthus annuus Genome sequencing and assembly Release 2.</title>
        <authorList>
            <person name="Gouzy J."/>
            <person name="Langlade N."/>
            <person name="Munos S."/>
        </authorList>
    </citation>
    <scope>NUCLEOTIDE SEQUENCE</scope>
    <source>
        <tissue evidence="1">Leaves</tissue>
    </source>
</reference>
<keyword evidence="2" id="KW-1185">Reference proteome</keyword>
<evidence type="ECO:0000313" key="2">
    <source>
        <dbReference type="Proteomes" id="UP000215914"/>
    </source>
</evidence>
<protein>
    <submittedName>
        <fullName evidence="1">Uncharacterized protein</fullName>
    </submittedName>
</protein>
<sequence length="66" mass="7266">MLYFSCGLPNLWFWFAPTSKFPTSFSKVSSSTALLVLSLPATSAGSLRLATVTFFVQMQQHSAWSS</sequence>
<dbReference type="EMBL" id="MNCJ02000322">
    <property type="protein sequence ID" value="KAF5799367.1"/>
    <property type="molecule type" value="Genomic_DNA"/>
</dbReference>